<protein>
    <submittedName>
        <fullName evidence="2">Major Facilitator Superfamily protein</fullName>
    </submittedName>
</protein>
<evidence type="ECO:0000313" key="3">
    <source>
        <dbReference type="Proteomes" id="UP000236732"/>
    </source>
</evidence>
<feature type="transmembrane region" description="Helical" evidence="1">
    <location>
        <begin position="160"/>
        <end position="179"/>
    </location>
</feature>
<gene>
    <name evidence="2" type="ORF">SAMN05444920_107326</name>
</gene>
<name>A0A1H6E453_9ACTN</name>
<keyword evidence="1" id="KW-0812">Transmembrane</keyword>
<feature type="transmembrane region" description="Helical" evidence="1">
    <location>
        <begin position="208"/>
        <end position="228"/>
    </location>
</feature>
<dbReference type="Pfam" id="PF07690">
    <property type="entry name" value="MFS_1"/>
    <property type="match status" value="1"/>
</dbReference>
<dbReference type="RefSeq" id="WP_103958686.1">
    <property type="nucleotide sequence ID" value="NZ_FNVT01000007.1"/>
</dbReference>
<feature type="transmembrane region" description="Helical" evidence="1">
    <location>
        <begin position="275"/>
        <end position="294"/>
    </location>
</feature>
<sequence>MVTRTYLIWTFLRASCHRGYVLVSGLYFVVVAHLPAGELLLLGTVVAVTMLASDAPAGVWSDAISRRWPLATGHALLAAGMVTTGFVTAFPWIVATQVLWGLGWALMAGADVAWLTDELDDPAGIARALTAAARWELAGGAAGMVAFGVLSLVAGPAAAIAVSGAGMALIGLYVAARFTERHFTPVRHRAAPAILRRGLGLARRDHQILLVLAATTTVNGAGVIGWIFPRRLVELGFPGDPTLWYTALGLLASVAGAVTLRLVEARIDGEGVARRVYALACLAGALGALVLAYAPGALVGGLGVLLVSGVCFTVTRAVGVIWVNGRVTSDVRATVHSFLSQAENTGKIAGGFALTALAQAAGPGATLVTSAALIACAGAMVATRR</sequence>
<dbReference type="OrthoDB" id="3513479at2"/>
<dbReference type="InterPro" id="IPR011701">
    <property type="entry name" value="MFS"/>
</dbReference>
<feature type="transmembrane region" description="Helical" evidence="1">
    <location>
        <begin position="99"/>
        <end position="116"/>
    </location>
</feature>
<keyword evidence="1" id="KW-0472">Membrane</keyword>
<dbReference type="Proteomes" id="UP000236732">
    <property type="component" value="Unassembled WGS sequence"/>
</dbReference>
<proteinExistence type="predicted"/>
<reference evidence="2 3" key="1">
    <citation type="submission" date="2016-10" db="EMBL/GenBank/DDBJ databases">
        <authorList>
            <person name="de Groot N.N."/>
        </authorList>
    </citation>
    <scope>NUCLEOTIDE SEQUENCE [LARGE SCALE GENOMIC DNA]</scope>
    <source>
        <strain evidence="2 3">CGMCC 4.7037</strain>
    </source>
</reference>
<dbReference type="InterPro" id="IPR053160">
    <property type="entry name" value="MFS_DHA3_Transporter"/>
</dbReference>
<feature type="transmembrane region" description="Helical" evidence="1">
    <location>
        <begin position="73"/>
        <end position="93"/>
    </location>
</feature>
<dbReference type="GO" id="GO:0022857">
    <property type="term" value="F:transmembrane transporter activity"/>
    <property type="evidence" value="ECO:0007669"/>
    <property type="project" value="InterPro"/>
</dbReference>
<dbReference type="AlphaFoldDB" id="A0A1H6E453"/>
<feature type="transmembrane region" description="Helical" evidence="1">
    <location>
        <begin position="300"/>
        <end position="323"/>
    </location>
</feature>
<dbReference type="PANTHER" id="PTHR23530:SF1">
    <property type="entry name" value="PERMEASE, MAJOR FACILITATOR SUPERFAMILY-RELATED"/>
    <property type="match status" value="1"/>
</dbReference>
<dbReference type="PANTHER" id="PTHR23530">
    <property type="entry name" value="TRANSPORT PROTEIN-RELATED"/>
    <property type="match status" value="1"/>
</dbReference>
<accession>A0A1H6E453</accession>
<organism evidence="2 3">
    <name type="scientific">Nonomuraea solani</name>
    <dbReference type="NCBI Taxonomy" id="1144553"/>
    <lineage>
        <taxon>Bacteria</taxon>
        <taxon>Bacillati</taxon>
        <taxon>Actinomycetota</taxon>
        <taxon>Actinomycetes</taxon>
        <taxon>Streptosporangiales</taxon>
        <taxon>Streptosporangiaceae</taxon>
        <taxon>Nonomuraea</taxon>
    </lineage>
</organism>
<evidence type="ECO:0000256" key="1">
    <source>
        <dbReference type="SAM" id="Phobius"/>
    </source>
</evidence>
<feature type="transmembrane region" description="Helical" evidence="1">
    <location>
        <begin position="243"/>
        <end position="263"/>
    </location>
</feature>
<dbReference type="Gene3D" id="1.20.1250.20">
    <property type="entry name" value="MFS general substrate transporter like domains"/>
    <property type="match status" value="1"/>
</dbReference>
<keyword evidence="1" id="KW-1133">Transmembrane helix</keyword>
<keyword evidence="3" id="KW-1185">Reference proteome</keyword>
<dbReference type="SUPFAM" id="SSF103473">
    <property type="entry name" value="MFS general substrate transporter"/>
    <property type="match status" value="1"/>
</dbReference>
<feature type="transmembrane region" description="Helical" evidence="1">
    <location>
        <begin position="26"/>
        <end position="52"/>
    </location>
</feature>
<dbReference type="InterPro" id="IPR036259">
    <property type="entry name" value="MFS_trans_sf"/>
</dbReference>
<evidence type="ECO:0000313" key="2">
    <source>
        <dbReference type="EMBL" id="SEG91675.1"/>
    </source>
</evidence>
<dbReference type="EMBL" id="FNVT01000007">
    <property type="protein sequence ID" value="SEG91675.1"/>
    <property type="molecule type" value="Genomic_DNA"/>
</dbReference>